<proteinExistence type="predicted"/>
<dbReference type="EMBL" id="JANPWB010000015">
    <property type="protein sequence ID" value="KAJ1092597.1"/>
    <property type="molecule type" value="Genomic_DNA"/>
</dbReference>
<name>A0AAV7LQA5_PLEWA</name>
<sequence>MVPRHPKSHACEDLTTGDEVGLPSMVVPPPTTTTTQTAQPGTEEQRCTRTPQRGPTTQPVATVPRPTPPSTSTPRGLQRPLQVLTGSCLDGTRARPATYARCRSLPTHAASAARRAPAPVCLPLPTGGTPCLST</sequence>
<evidence type="ECO:0000313" key="3">
    <source>
        <dbReference type="Proteomes" id="UP001066276"/>
    </source>
</evidence>
<organism evidence="2 3">
    <name type="scientific">Pleurodeles waltl</name>
    <name type="common">Iberian ribbed newt</name>
    <dbReference type="NCBI Taxonomy" id="8319"/>
    <lineage>
        <taxon>Eukaryota</taxon>
        <taxon>Metazoa</taxon>
        <taxon>Chordata</taxon>
        <taxon>Craniata</taxon>
        <taxon>Vertebrata</taxon>
        <taxon>Euteleostomi</taxon>
        <taxon>Amphibia</taxon>
        <taxon>Batrachia</taxon>
        <taxon>Caudata</taxon>
        <taxon>Salamandroidea</taxon>
        <taxon>Salamandridae</taxon>
        <taxon>Pleurodelinae</taxon>
        <taxon>Pleurodeles</taxon>
    </lineage>
</organism>
<evidence type="ECO:0000313" key="2">
    <source>
        <dbReference type="EMBL" id="KAJ1092597.1"/>
    </source>
</evidence>
<feature type="region of interest" description="Disordered" evidence="1">
    <location>
        <begin position="1"/>
        <end position="81"/>
    </location>
</feature>
<gene>
    <name evidence="2" type="ORF">NDU88_005707</name>
</gene>
<comment type="caution">
    <text evidence="2">The sequence shown here is derived from an EMBL/GenBank/DDBJ whole genome shotgun (WGS) entry which is preliminary data.</text>
</comment>
<reference evidence="2" key="1">
    <citation type="journal article" date="2022" name="bioRxiv">
        <title>Sequencing and chromosome-scale assembly of the giantPleurodeles waltlgenome.</title>
        <authorList>
            <person name="Brown T."/>
            <person name="Elewa A."/>
            <person name="Iarovenko S."/>
            <person name="Subramanian E."/>
            <person name="Araus A.J."/>
            <person name="Petzold A."/>
            <person name="Susuki M."/>
            <person name="Suzuki K.-i.T."/>
            <person name="Hayashi T."/>
            <person name="Toyoda A."/>
            <person name="Oliveira C."/>
            <person name="Osipova E."/>
            <person name="Leigh N.D."/>
            <person name="Simon A."/>
            <person name="Yun M.H."/>
        </authorList>
    </citation>
    <scope>NUCLEOTIDE SEQUENCE</scope>
    <source>
        <strain evidence="2">20211129_DDA</strain>
        <tissue evidence="2">Liver</tissue>
    </source>
</reference>
<dbReference type="Proteomes" id="UP001066276">
    <property type="component" value="Chromosome 11"/>
</dbReference>
<keyword evidence="3" id="KW-1185">Reference proteome</keyword>
<protein>
    <submittedName>
        <fullName evidence="2">Uncharacterized protein</fullName>
    </submittedName>
</protein>
<dbReference type="AlphaFoldDB" id="A0AAV7LQA5"/>
<accession>A0AAV7LQA5</accession>
<evidence type="ECO:0000256" key="1">
    <source>
        <dbReference type="SAM" id="MobiDB-lite"/>
    </source>
</evidence>
<feature type="compositionally biased region" description="Low complexity" evidence="1">
    <location>
        <begin position="32"/>
        <end position="64"/>
    </location>
</feature>